<keyword evidence="10" id="KW-1185">Reference proteome</keyword>
<dbReference type="PANTHER" id="PTHR12953:SF0">
    <property type="entry name" value="SUN DOMAIN-CONTAINING OSSIFICATION FACTOR"/>
    <property type="match status" value="1"/>
</dbReference>
<evidence type="ECO:0000256" key="7">
    <source>
        <dbReference type="SAM" id="SignalP"/>
    </source>
</evidence>
<feature type="chain" id="PRO_5015201898" description="SUN domain-containing protein" evidence="7">
    <location>
        <begin position="20"/>
        <end position="624"/>
    </location>
</feature>
<dbReference type="Gene3D" id="2.60.120.260">
    <property type="entry name" value="Galactose-binding domain-like"/>
    <property type="match status" value="1"/>
</dbReference>
<dbReference type="GO" id="GO:0016020">
    <property type="term" value="C:membrane"/>
    <property type="evidence" value="ECO:0007669"/>
    <property type="project" value="InterPro"/>
</dbReference>
<dbReference type="EMBL" id="MDYQ01000180">
    <property type="protein sequence ID" value="PRP79555.1"/>
    <property type="molecule type" value="Genomic_DNA"/>
</dbReference>
<evidence type="ECO:0000256" key="5">
    <source>
        <dbReference type="SAM" id="MobiDB-lite"/>
    </source>
</evidence>
<feature type="transmembrane region" description="Helical" evidence="6">
    <location>
        <begin position="529"/>
        <end position="547"/>
    </location>
</feature>
<dbReference type="InParanoid" id="A0A2P6N6H4"/>
<dbReference type="OrthoDB" id="266334at2759"/>
<gene>
    <name evidence="9" type="ORF">PROFUN_12788</name>
</gene>
<evidence type="ECO:0000256" key="2">
    <source>
        <dbReference type="ARBA" id="ARBA00022692"/>
    </source>
</evidence>
<keyword evidence="2 6" id="KW-0812">Transmembrane</keyword>
<evidence type="ECO:0000256" key="1">
    <source>
        <dbReference type="ARBA" id="ARBA00004308"/>
    </source>
</evidence>
<dbReference type="GO" id="GO:0034975">
    <property type="term" value="P:protein folding in endoplasmic reticulum"/>
    <property type="evidence" value="ECO:0007669"/>
    <property type="project" value="TreeGrafter"/>
</dbReference>
<dbReference type="SUPFAM" id="SSF49785">
    <property type="entry name" value="Galactose-binding domain-like"/>
    <property type="match status" value="1"/>
</dbReference>
<sequence>MHPHIIVFFLCCHFLTTRTIDPTIGRCEITDNPLEEYTEWTHAIAQTRGEETNHKENNAPSENTLDVIQSSASDLDTKTQQTSIGSSSPPLQDQPTQESESDSYQIYFESLEGFSHSGHFYHDTTCPDTLSNNINNKMASDPVDLVPPVDDDILSVKEWHSQILSKVLNGEEESQNEAEVTPECPPPQDRYNFASEECGAKIVKTNVGAKDSTSILSENKDRYMLNLCSTDKWFIIELCEEARVKWISMATYEFFSSAFKDFTVSGSDVYPAKNWVEFQNFTAKNVRDMQWFKIDRPLVARYLKFELKSHYGTNYYCPVSVLRVYGSNTFEDIRTQMTKDGKDVQRIADILKNRHVREDSHNHIDVPQPYSKEERRTEDVSVGVEGLGQENNGTSLMEGNVSTEVAETSSSTHSAGKGHDNIFRTLANRIKALEINQSLYEEYMDRLATKYLASFKEFHGNQNKTRKELMELTQMVKVSITQTAQIIESLERRIQAEVHEQAEIINHEYSERLGYLHDTLESQGDMIRSLYIIIIVFIIAFIAIVFYEEARISQFLAGSRAEEFSFSPKMRNKAQVIVKTEEKEEKSENPSHYMVQSKIDRKRKKANIKRTKSMGQLLLREAPL</sequence>
<dbReference type="AlphaFoldDB" id="A0A2P6N6H4"/>
<evidence type="ECO:0000313" key="9">
    <source>
        <dbReference type="EMBL" id="PRP79555.1"/>
    </source>
</evidence>
<evidence type="ECO:0000313" key="10">
    <source>
        <dbReference type="Proteomes" id="UP000241769"/>
    </source>
</evidence>
<organism evidence="9 10">
    <name type="scientific">Planoprotostelium fungivorum</name>
    <dbReference type="NCBI Taxonomy" id="1890364"/>
    <lineage>
        <taxon>Eukaryota</taxon>
        <taxon>Amoebozoa</taxon>
        <taxon>Evosea</taxon>
        <taxon>Variosea</taxon>
        <taxon>Cavosteliida</taxon>
        <taxon>Cavosteliaceae</taxon>
        <taxon>Planoprotostelium</taxon>
    </lineage>
</organism>
<dbReference type="GO" id="GO:0005737">
    <property type="term" value="C:cytoplasm"/>
    <property type="evidence" value="ECO:0007669"/>
    <property type="project" value="TreeGrafter"/>
</dbReference>
<reference evidence="9 10" key="1">
    <citation type="journal article" date="2018" name="Genome Biol. Evol.">
        <title>Multiple Roots of Fruiting Body Formation in Amoebozoa.</title>
        <authorList>
            <person name="Hillmann F."/>
            <person name="Forbes G."/>
            <person name="Novohradska S."/>
            <person name="Ferling I."/>
            <person name="Riege K."/>
            <person name="Groth M."/>
            <person name="Westermann M."/>
            <person name="Marz M."/>
            <person name="Spaller T."/>
            <person name="Winckler T."/>
            <person name="Schaap P."/>
            <person name="Glockner G."/>
        </authorList>
    </citation>
    <scope>NUCLEOTIDE SEQUENCE [LARGE SCALE GENOMIC DNA]</scope>
    <source>
        <strain evidence="9 10">Jena</strain>
    </source>
</reference>
<keyword evidence="3 6" id="KW-1133">Transmembrane helix</keyword>
<dbReference type="Pfam" id="PF07738">
    <property type="entry name" value="Sad1_UNC"/>
    <property type="match status" value="1"/>
</dbReference>
<feature type="signal peptide" evidence="7">
    <location>
        <begin position="1"/>
        <end position="19"/>
    </location>
</feature>
<evidence type="ECO:0000256" key="4">
    <source>
        <dbReference type="ARBA" id="ARBA00023136"/>
    </source>
</evidence>
<keyword evidence="4 6" id="KW-0472">Membrane</keyword>
<name>A0A2P6N6H4_9EUKA</name>
<accession>A0A2P6N6H4</accession>
<comment type="subcellular location">
    <subcellularLocation>
        <location evidence="1">Endomembrane system</location>
    </subcellularLocation>
</comment>
<evidence type="ECO:0000259" key="8">
    <source>
        <dbReference type="PROSITE" id="PS51469"/>
    </source>
</evidence>
<dbReference type="GO" id="GO:0012505">
    <property type="term" value="C:endomembrane system"/>
    <property type="evidence" value="ECO:0007669"/>
    <property type="project" value="UniProtKB-SubCell"/>
</dbReference>
<feature type="region of interest" description="Disordered" evidence="5">
    <location>
        <begin position="73"/>
        <end position="102"/>
    </location>
</feature>
<dbReference type="InterPro" id="IPR008979">
    <property type="entry name" value="Galactose-bd-like_sf"/>
</dbReference>
<comment type="caution">
    <text evidence="9">The sequence shown here is derived from an EMBL/GenBank/DDBJ whole genome shotgun (WGS) entry which is preliminary data.</text>
</comment>
<feature type="domain" description="SUN" evidence="8">
    <location>
        <begin position="160"/>
        <end position="329"/>
    </location>
</feature>
<dbReference type="InterPro" id="IPR045120">
    <property type="entry name" value="Suco/Slp1-like"/>
</dbReference>
<protein>
    <recommendedName>
        <fullName evidence="8">SUN domain-containing protein</fullName>
    </recommendedName>
</protein>
<dbReference type="STRING" id="1890364.A0A2P6N6H4"/>
<dbReference type="PROSITE" id="PS51469">
    <property type="entry name" value="SUN"/>
    <property type="match status" value="1"/>
</dbReference>
<evidence type="ECO:0000256" key="3">
    <source>
        <dbReference type="ARBA" id="ARBA00022989"/>
    </source>
</evidence>
<dbReference type="PANTHER" id="PTHR12953">
    <property type="entry name" value="MEMBRANE PROTEIN CH1 RELATED"/>
    <property type="match status" value="1"/>
</dbReference>
<dbReference type="Proteomes" id="UP000241769">
    <property type="component" value="Unassembled WGS sequence"/>
</dbReference>
<dbReference type="InterPro" id="IPR012919">
    <property type="entry name" value="SUN_dom"/>
</dbReference>
<evidence type="ECO:0000256" key="6">
    <source>
        <dbReference type="SAM" id="Phobius"/>
    </source>
</evidence>
<keyword evidence="7" id="KW-0732">Signal</keyword>
<proteinExistence type="predicted"/>